<dbReference type="InterPro" id="IPR052359">
    <property type="entry name" value="HTH-type_reg/antitoxin"/>
</dbReference>
<dbReference type="GO" id="GO:0003677">
    <property type="term" value="F:DNA binding"/>
    <property type="evidence" value="ECO:0007669"/>
    <property type="project" value="UniProtKB-KW"/>
</dbReference>
<dbReference type="SUPFAM" id="SSF47413">
    <property type="entry name" value="lambda repressor-like DNA-binding domains"/>
    <property type="match status" value="1"/>
</dbReference>
<keyword evidence="6" id="KW-1185">Reference proteome</keyword>
<evidence type="ECO:0000313" key="6">
    <source>
        <dbReference type="Proteomes" id="UP000067461"/>
    </source>
</evidence>
<organism evidence="5 6">
    <name type="scientific">Serpentinimonas raichei</name>
    <dbReference type="NCBI Taxonomy" id="1458425"/>
    <lineage>
        <taxon>Bacteria</taxon>
        <taxon>Pseudomonadati</taxon>
        <taxon>Pseudomonadota</taxon>
        <taxon>Betaproteobacteria</taxon>
        <taxon>Burkholderiales</taxon>
        <taxon>Comamonadaceae</taxon>
        <taxon>Serpentinimonas</taxon>
    </lineage>
</organism>
<dbReference type="InterPro" id="IPR010982">
    <property type="entry name" value="Lambda_DNA-bd_dom_sf"/>
</dbReference>
<dbReference type="STRING" id="1458425.SRAA_0377"/>
<feature type="domain" description="HTH cro/C1-type" evidence="4">
    <location>
        <begin position="38"/>
        <end position="91"/>
    </location>
</feature>
<accession>A0A060NFJ9</accession>
<dbReference type="OrthoDB" id="9799384at2"/>
<protein>
    <submittedName>
        <fullName evidence="5">Predicted transcriptional regulator</fullName>
    </submittedName>
</protein>
<dbReference type="PROSITE" id="PS50943">
    <property type="entry name" value="HTH_CROC1"/>
    <property type="match status" value="1"/>
</dbReference>
<gene>
    <name evidence="5" type="ORF">SRAA_0377</name>
</gene>
<dbReference type="KEGG" id="cbaa:SRAA_0377"/>
<keyword evidence="3" id="KW-0804">Transcription</keyword>
<dbReference type="CDD" id="cd00093">
    <property type="entry name" value="HTH_XRE"/>
    <property type="match status" value="1"/>
</dbReference>
<evidence type="ECO:0000313" key="5">
    <source>
        <dbReference type="EMBL" id="BAO80231.1"/>
    </source>
</evidence>
<dbReference type="SMART" id="SM00530">
    <property type="entry name" value="HTH_XRE"/>
    <property type="match status" value="1"/>
</dbReference>
<evidence type="ECO:0000256" key="2">
    <source>
        <dbReference type="ARBA" id="ARBA00023125"/>
    </source>
</evidence>
<dbReference type="InterPro" id="IPR001387">
    <property type="entry name" value="Cro/C1-type_HTH"/>
</dbReference>
<dbReference type="Proteomes" id="UP000067461">
    <property type="component" value="Chromosome"/>
</dbReference>
<dbReference type="PANTHER" id="PTHR36511">
    <property type="entry name" value="MERR FAMILY BACTERIAL REGULATORY PROTEIN"/>
    <property type="match status" value="1"/>
</dbReference>
<keyword evidence="2" id="KW-0238">DNA-binding</keyword>
<dbReference type="EMBL" id="AP014568">
    <property type="protein sequence ID" value="BAO80231.1"/>
    <property type="molecule type" value="Genomic_DNA"/>
</dbReference>
<evidence type="ECO:0000256" key="1">
    <source>
        <dbReference type="ARBA" id="ARBA00023015"/>
    </source>
</evidence>
<evidence type="ECO:0000256" key="3">
    <source>
        <dbReference type="ARBA" id="ARBA00023163"/>
    </source>
</evidence>
<keyword evidence="1" id="KW-0805">Transcription regulation</keyword>
<name>A0A060NFJ9_9BURK</name>
<sequence>MNDQQFDELLDSVRDMGRHMRGEKLLGVRVQAFPEPDVKAIRERTGLSQSRFAHLIGVKPKTLQNWEQHRVRPAGPARALLKIVEANPDALSALHA</sequence>
<proteinExistence type="predicted"/>
<dbReference type="AlphaFoldDB" id="A0A060NFJ9"/>
<evidence type="ECO:0000259" key="4">
    <source>
        <dbReference type="PROSITE" id="PS50943"/>
    </source>
</evidence>
<dbReference type="Gene3D" id="1.10.260.40">
    <property type="entry name" value="lambda repressor-like DNA-binding domains"/>
    <property type="match status" value="1"/>
</dbReference>
<dbReference type="HOGENOM" id="CLU_144725_3_2_4"/>
<dbReference type="RefSeq" id="WP_045530658.1">
    <property type="nucleotide sequence ID" value="NZ_AP014568.1"/>
</dbReference>
<reference evidence="5 6" key="1">
    <citation type="journal article" date="2014" name="Nat. Commun.">
        <title>Physiological and genomic features of highly alkaliphilic hydrogen-utilizing Betaproteobacteria from a continental serpentinizing site.</title>
        <authorList>
            <person name="Suzuki S."/>
            <person name="Kuenen J.G."/>
            <person name="Schipper K."/>
            <person name="van der Velde S."/>
            <person name="Ishii S."/>
            <person name="Wu A."/>
            <person name="Sorokin D.Y."/>
            <person name="Tenney A."/>
            <person name="Meng X.Y."/>
            <person name="Morrill P.L."/>
            <person name="Kamagata Y."/>
            <person name="Muyzer G."/>
            <person name="Nealson K.H."/>
        </authorList>
    </citation>
    <scope>NUCLEOTIDE SEQUENCE [LARGE SCALE GENOMIC DNA]</scope>
    <source>
        <strain evidence="5 6">A1</strain>
    </source>
</reference>
<dbReference type="PANTHER" id="PTHR36511:SF4">
    <property type="entry name" value="ANTITOXIN MQSA"/>
    <property type="match status" value="1"/>
</dbReference>
<dbReference type="Pfam" id="PF01381">
    <property type="entry name" value="HTH_3"/>
    <property type="match status" value="1"/>
</dbReference>